<evidence type="ECO:0000256" key="1">
    <source>
        <dbReference type="ARBA" id="ARBA00012493"/>
    </source>
</evidence>
<dbReference type="Proteomes" id="UP000663864">
    <property type="component" value="Unassembled WGS sequence"/>
</dbReference>
<feature type="compositionally biased region" description="Polar residues" evidence="8">
    <location>
        <begin position="487"/>
        <end position="508"/>
    </location>
</feature>
<dbReference type="Proteomes" id="UP000663882">
    <property type="component" value="Unassembled WGS sequence"/>
</dbReference>
<evidence type="ECO:0000313" key="14">
    <source>
        <dbReference type="Proteomes" id="UP000663889"/>
    </source>
</evidence>
<accession>A0A814PNQ1</accession>
<dbReference type="Pfam" id="PF00665">
    <property type="entry name" value="rve"/>
    <property type="match status" value="1"/>
</dbReference>
<dbReference type="InterPro" id="IPR036397">
    <property type="entry name" value="RNaseH_sf"/>
</dbReference>
<dbReference type="GO" id="GO:0004519">
    <property type="term" value="F:endonuclease activity"/>
    <property type="evidence" value="ECO:0007669"/>
    <property type="project" value="UniProtKB-KW"/>
</dbReference>
<dbReference type="SUPFAM" id="SSF53098">
    <property type="entry name" value="Ribonuclease H-like"/>
    <property type="match status" value="1"/>
</dbReference>
<dbReference type="Gene3D" id="3.10.10.10">
    <property type="entry name" value="HIV Type 1 Reverse Transcriptase, subunit A, domain 1"/>
    <property type="match status" value="1"/>
</dbReference>
<dbReference type="InterPro" id="IPR001584">
    <property type="entry name" value="Integrase_cat-core"/>
</dbReference>
<sequence>MVQTRASLDLSKLSIHQVISNQTEEDKVTPSSMSTQNNNMDNSYNTNISCQSIETDSSMMKINLPLFTSTDATETKMIASAEPDNQMLISIPTSSQAQLTNHSIHNNEDKELARIPYYNGKTNIYAWLTAIKSVFIDLKYDESSWANKAKYYLLDHAAQFVYVNDEQMTNWKSFQKLMIDQYSSITTKQVLTDPLVNTLVSSCMTPQQYTSSSSDSLAMKAHHVLVLEDLKTLPRFTGEESQSISSWLEEIELVYDKAFITDNDKSYRTLKLLSNIDDKWLEFIRRQKLDWNDLKRKLISRFERKKEPSRIELEDAIRNRCYHDNEPMHHYYSDIMRQCDLLEEEYPVSDRHRIDYIIRGLPDSIQDQLLIREYSTPKELLEVLQKIEERRKRTNFEQHVTSIDENALLPIARATPMLQTTFLPTNNFQSNTPFVQQSKRYGNNTFHNNQLQQYRPPSRSSSNYNQQRTRQQRPIQCQESRSDGRALQSNKLKPPQHLQSSLKSKSNKCFTDKDCHSKLTDLKNSSLTTSTKMLASSCINLLVNNHLMKTMIDSGSDDSFISPEALAKISPQPIIHPTNKDFQAMNGTQVIISGYVILTIDFDKHLSDEIIYVSPQTNIDLLLGQTWIKKHQAILNCKDQCVTIMTDNGPRSIQYTSAYDDNSGDICQQYNIRLVHDVTIKSRTVQPVDAICPSISNADTVIFRPRQQLQEDLSILIPNSLLNIYHHRTTLYIVNHTDTDCVLSKNSKLGKIRNVPLTNLCCSITESFESFKPDAVIPNKILEDINILIQHLKPEHQQLIRPILLQEWKVFDISKPSQATDLQTKHRIITQDHPPIYQRPYRVPESIKQKQKELTDEMERNGQISRSQSPWASPVLLVKKHDGSPRFVVDYRKLNSITIRDCYPLPRMDDTINQLAGAQYYSKFDLKCGYHQVPIDLRDKQKTAFITSYGLFEFNVLPQGLVNGPPVFQRIMNEVLGDLLGHHCLVYLDDIITFSRSINDHVKDIRAVLHALNNHNFKLNLPKCALIHERIEYLGHEIDHTGYRPLQNNIKAVIDIPTPTTYDEAHRFYGMANYYRSFIKNFAAVAHPLQRFQAKKGEFVWKAEQQLAFDTLKKHLVSEPCTLNFPISNVPFILATDASSKNGIGVTLKQKIDKHEHVIVYLSQNLNKVERKWSVTEQECWAIVWAIKKLRIYLYGTKFTVITDHHPLCWLNKHTSENERLHRWSLILQEYEFDIQHKSGSCHLDADCLSRCISSTGTPDDVNNDEHNEDTIPAHNEFRPSPISNNAYISQNNAVQTRAQKAALSKPYQLQPVTTSNPRPIATSVESNNSHVIPGFDYLKLPQQQLRDPLIQQRIHAIRQHPSSYSSFVVEHDILYKLIELPPNRTKKKIPWVPQSMIKDLLYSAHTHPTSAHYGSDRTYYKLKNHYYWPNMLNDIKLYVKQCLLCARYNIPRQKPPGLLETPEPPSGVFDLIGIDFWGPTLEATGNGNRYIITCTDHLSKFVIAKAVPTASASEAAKFLVEDVIFKYGHIPKHILTDQGSHFNNYLMQAIIKDIGINHILSTPFHPQTNGTIERFNATIKAQLCKLQDSNRNNWDQYLSPTIYAYNIGQHRTTKYSPYELLYGKHPTLPFSQRQPMLQFIRSNDYYNRFRKYRSFIIQQARRNIQQQQQLSKKRYDQHRQHIQYEIGQLVLAKPAVRNNKMQEVFEGPYRVINVLGPVTYEIQLEHSDYVRQVHVNIMKSIFEPQD</sequence>
<dbReference type="InterPro" id="IPR054465">
    <property type="entry name" value="Integrase_p58-like_C"/>
</dbReference>
<keyword evidence="2" id="KW-0808">Transferase</keyword>
<dbReference type="Proteomes" id="UP000663889">
    <property type="component" value="Unassembled WGS sequence"/>
</dbReference>
<dbReference type="CDD" id="cd01647">
    <property type="entry name" value="RT_LTR"/>
    <property type="match status" value="1"/>
</dbReference>
<keyword evidence="4" id="KW-0540">Nuclease</keyword>
<proteinExistence type="predicted"/>
<dbReference type="InterPro" id="IPR043128">
    <property type="entry name" value="Rev_trsase/Diguanyl_cyclase"/>
</dbReference>
<dbReference type="InterPro" id="IPR012337">
    <property type="entry name" value="RNaseH-like_sf"/>
</dbReference>
<evidence type="ECO:0000313" key="11">
    <source>
        <dbReference type="EMBL" id="CAF0946358.1"/>
    </source>
</evidence>
<dbReference type="FunFam" id="3.30.70.270:FF:000020">
    <property type="entry name" value="Transposon Tf2-6 polyprotein-like Protein"/>
    <property type="match status" value="1"/>
</dbReference>
<evidence type="ECO:0000259" key="9">
    <source>
        <dbReference type="PROSITE" id="PS50878"/>
    </source>
</evidence>
<evidence type="ECO:0000256" key="5">
    <source>
        <dbReference type="ARBA" id="ARBA00022759"/>
    </source>
</evidence>
<keyword evidence="6" id="KW-0378">Hydrolase</keyword>
<dbReference type="PROSITE" id="PS50994">
    <property type="entry name" value="INTEGRASE"/>
    <property type="match status" value="1"/>
</dbReference>
<dbReference type="EC" id="2.7.7.49" evidence="1"/>
<dbReference type="FunFam" id="1.10.340.70:FF:000001">
    <property type="entry name" value="Retrovirus-related Pol polyprotein from transposon gypsy-like Protein"/>
    <property type="match status" value="1"/>
</dbReference>
<evidence type="ECO:0000256" key="3">
    <source>
        <dbReference type="ARBA" id="ARBA00022695"/>
    </source>
</evidence>
<feature type="compositionally biased region" description="Polar residues" evidence="8">
    <location>
        <begin position="447"/>
        <end position="479"/>
    </location>
</feature>
<feature type="domain" description="Integrase catalytic" evidence="10">
    <location>
        <begin position="1462"/>
        <end position="1626"/>
    </location>
</feature>
<organism evidence="12 14">
    <name type="scientific">Rotaria sordida</name>
    <dbReference type="NCBI Taxonomy" id="392033"/>
    <lineage>
        <taxon>Eukaryota</taxon>
        <taxon>Metazoa</taxon>
        <taxon>Spiralia</taxon>
        <taxon>Gnathifera</taxon>
        <taxon>Rotifera</taxon>
        <taxon>Eurotatoria</taxon>
        <taxon>Bdelloidea</taxon>
        <taxon>Philodinida</taxon>
        <taxon>Philodinidae</taxon>
        <taxon>Rotaria</taxon>
    </lineage>
</organism>
<dbReference type="InterPro" id="IPR000477">
    <property type="entry name" value="RT_dom"/>
</dbReference>
<dbReference type="EMBL" id="CAJNOO010000449">
    <property type="protein sequence ID" value="CAF0946358.1"/>
    <property type="molecule type" value="Genomic_DNA"/>
</dbReference>
<dbReference type="PANTHER" id="PTHR37984">
    <property type="entry name" value="PROTEIN CBG26694"/>
    <property type="match status" value="1"/>
</dbReference>
<feature type="domain" description="Reverse transcriptase" evidence="9">
    <location>
        <begin position="859"/>
        <end position="1038"/>
    </location>
</feature>
<dbReference type="GO" id="GO:0015074">
    <property type="term" value="P:DNA integration"/>
    <property type="evidence" value="ECO:0007669"/>
    <property type="project" value="InterPro"/>
</dbReference>
<dbReference type="Gene3D" id="3.30.420.10">
    <property type="entry name" value="Ribonuclease H-like superfamily/Ribonuclease H"/>
    <property type="match status" value="1"/>
</dbReference>
<dbReference type="CDD" id="cd09274">
    <property type="entry name" value="RNase_HI_RT_Ty3"/>
    <property type="match status" value="1"/>
</dbReference>
<feature type="region of interest" description="Disordered" evidence="8">
    <location>
        <begin position="447"/>
        <end position="508"/>
    </location>
</feature>
<reference evidence="12" key="1">
    <citation type="submission" date="2021-02" db="EMBL/GenBank/DDBJ databases">
        <authorList>
            <person name="Nowell W R."/>
        </authorList>
    </citation>
    <scope>NUCLEOTIDE SEQUENCE</scope>
</reference>
<keyword evidence="5" id="KW-0255">Endonuclease</keyword>
<dbReference type="Pfam" id="PF00078">
    <property type="entry name" value="RVT_1"/>
    <property type="match status" value="1"/>
</dbReference>
<dbReference type="EMBL" id="CAJNOU010000883">
    <property type="protein sequence ID" value="CAF1108477.1"/>
    <property type="molecule type" value="Genomic_DNA"/>
</dbReference>
<evidence type="ECO:0000256" key="4">
    <source>
        <dbReference type="ARBA" id="ARBA00022722"/>
    </source>
</evidence>
<feature type="region of interest" description="Disordered" evidence="8">
    <location>
        <begin position="21"/>
        <end position="44"/>
    </location>
</feature>
<dbReference type="OrthoDB" id="4369127at2759"/>
<dbReference type="Pfam" id="PF17917">
    <property type="entry name" value="RT_RNaseH"/>
    <property type="match status" value="1"/>
</dbReference>
<dbReference type="PROSITE" id="PS50878">
    <property type="entry name" value="RT_POL"/>
    <property type="match status" value="1"/>
</dbReference>
<dbReference type="Gene3D" id="3.30.70.270">
    <property type="match status" value="2"/>
</dbReference>
<evidence type="ECO:0000256" key="6">
    <source>
        <dbReference type="ARBA" id="ARBA00022801"/>
    </source>
</evidence>
<comment type="caution">
    <text evidence="12">The sequence shown here is derived from an EMBL/GenBank/DDBJ whole genome shotgun (WGS) entry which is preliminary data.</text>
</comment>
<keyword evidence="7" id="KW-0695">RNA-directed DNA polymerase</keyword>
<dbReference type="Pfam" id="PF22938">
    <property type="entry name" value="Integrase_p58_C"/>
    <property type="match status" value="1"/>
</dbReference>
<dbReference type="Gene3D" id="1.10.340.70">
    <property type="match status" value="1"/>
</dbReference>
<evidence type="ECO:0000256" key="8">
    <source>
        <dbReference type="SAM" id="MobiDB-lite"/>
    </source>
</evidence>
<name>A0A814PNQ1_9BILA</name>
<evidence type="ECO:0000313" key="13">
    <source>
        <dbReference type="EMBL" id="CAF1259071.1"/>
    </source>
</evidence>
<dbReference type="InterPro" id="IPR021109">
    <property type="entry name" value="Peptidase_aspartic_dom_sf"/>
</dbReference>
<dbReference type="FunFam" id="3.10.20.370:FF:000001">
    <property type="entry name" value="Retrovirus-related Pol polyprotein from transposon 17.6-like protein"/>
    <property type="match status" value="1"/>
</dbReference>
<evidence type="ECO:0000256" key="7">
    <source>
        <dbReference type="ARBA" id="ARBA00022918"/>
    </source>
</evidence>
<dbReference type="InterPro" id="IPR041373">
    <property type="entry name" value="RT_RNaseH"/>
</dbReference>
<dbReference type="InterPro" id="IPR050951">
    <property type="entry name" value="Retrovirus_Pol_polyprotein"/>
</dbReference>
<evidence type="ECO:0000313" key="12">
    <source>
        <dbReference type="EMBL" id="CAF1108477.1"/>
    </source>
</evidence>
<feature type="compositionally biased region" description="Polar residues" evidence="8">
    <location>
        <begin position="29"/>
        <end position="44"/>
    </location>
</feature>
<dbReference type="InterPro" id="IPR043502">
    <property type="entry name" value="DNA/RNA_pol_sf"/>
</dbReference>
<dbReference type="GO" id="GO:0003964">
    <property type="term" value="F:RNA-directed DNA polymerase activity"/>
    <property type="evidence" value="ECO:0007669"/>
    <property type="project" value="UniProtKB-KW"/>
</dbReference>
<dbReference type="CDD" id="cd00303">
    <property type="entry name" value="retropepsin_like"/>
    <property type="match status" value="1"/>
</dbReference>
<evidence type="ECO:0000259" key="10">
    <source>
        <dbReference type="PROSITE" id="PS50994"/>
    </source>
</evidence>
<dbReference type="Gene3D" id="2.40.70.10">
    <property type="entry name" value="Acid Proteases"/>
    <property type="match status" value="1"/>
</dbReference>
<dbReference type="SUPFAM" id="SSF50630">
    <property type="entry name" value="Acid proteases"/>
    <property type="match status" value="1"/>
</dbReference>
<dbReference type="Pfam" id="PF17921">
    <property type="entry name" value="Integrase_H2C2"/>
    <property type="match status" value="1"/>
</dbReference>
<dbReference type="FunFam" id="3.30.420.10:FF:000032">
    <property type="entry name" value="Retrovirus-related Pol polyprotein from transposon 297-like Protein"/>
    <property type="match status" value="1"/>
</dbReference>
<dbReference type="Pfam" id="PF08284">
    <property type="entry name" value="RVP_2"/>
    <property type="match status" value="1"/>
</dbReference>
<dbReference type="PANTHER" id="PTHR37984:SF5">
    <property type="entry name" value="PROTEIN NYNRIN-LIKE"/>
    <property type="match status" value="1"/>
</dbReference>
<dbReference type="EMBL" id="CAJNOT010001877">
    <property type="protein sequence ID" value="CAF1259071.1"/>
    <property type="molecule type" value="Genomic_DNA"/>
</dbReference>
<dbReference type="GO" id="GO:0016787">
    <property type="term" value="F:hydrolase activity"/>
    <property type="evidence" value="ECO:0007669"/>
    <property type="project" value="UniProtKB-KW"/>
</dbReference>
<dbReference type="InterPro" id="IPR041588">
    <property type="entry name" value="Integrase_H2C2"/>
</dbReference>
<keyword evidence="3" id="KW-0548">Nucleotidyltransferase</keyword>
<dbReference type="SUPFAM" id="SSF56672">
    <property type="entry name" value="DNA/RNA polymerases"/>
    <property type="match status" value="1"/>
</dbReference>
<evidence type="ECO:0000256" key="2">
    <source>
        <dbReference type="ARBA" id="ARBA00022679"/>
    </source>
</evidence>
<gene>
    <name evidence="11" type="ORF">RFH988_LOCUS11379</name>
    <name evidence="12" type="ORF">SEV965_LOCUS16252</name>
    <name evidence="13" type="ORF">ZHD862_LOCUS25804</name>
</gene>
<dbReference type="GO" id="GO:0003676">
    <property type="term" value="F:nucleic acid binding"/>
    <property type="evidence" value="ECO:0007669"/>
    <property type="project" value="InterPro"/>
</dbReference>
<protein>
    <recommendedName>
        <fullName evidence="1">RNA-directed DNA polymerase</fullName>
        <ecNumber evidence="1">2.7.7.49</ecNumber>
    </recommendedName>
</protein>